<dbReference type="PANTHER" id="PTHR22955">
    <property type="entry name" value="RETROTRANSPOSON"/>
    <property type="match status" value="1"/>
</dbReference>
<dbReference type="PANTHER" id="PTHR22955:SF77">
    <property type="entry name" value="ASPARTIC PUTATIVE DOMAIN-CONTAINING PROTEIN-RELATED"/>
    <property type="match status" value="1"/>
</dbReference>
<evidence type="ECO:0000313" key="1">
    <source>
        <dbReference type="EMBL" id="GBP68345.1"/>
    </source>
</evidence>
<organism evidence="1 2">
    <name type="scientific">Eumeta variegata</name>
    <name type="common">Bagworm moth</name>
    <name type="synonym">Eumeta japonica</name>
    <dbReference type="NCBI Taxonomy" id="151549"/>
    <lineage>
        <taxon>Eukaryota</taxon>
        <taxon>Metazoa</taxon>
        <taxon>Ecdysozoa</taxon>
        <taxon>Arthropoda</taxon>
        <taxon>Hexapoda</taxon>
        <taxon>Insecta</taxon>
        <taxon>Pterygota</taxon>
        <taxon>Neoptera</taxon>
        <taxon>Endopterygota</taxon>
        <taxon>Lepidoptera</taxon>
        <taxon>Glossata</taxon>
        <taxon>Ditrysia</taxon>
        <taxon>Tineoidea</taxon>
        <taxon>Psychidae</taxon>
        <taxon>Oiketicinae</taxon>
        <taxon>Eumeta</taxon>
    </lineage>
</organism>
<dbReference type="OrthoDB" id="8194935at2759"/>
<accession>A0A4C1Y1R8</accession>
<gene>
    <name evidence="1" type="ORF">EVAR_31335_1</name>
</gene>
<dbReference type="SUPFAM" id="SSF56672">
    <property type="entry name" value="DNA/RNA polymerases"/>
    <property type="match status" value="1"/>
</dbReference>
<reference evidence="1 2" key="1">
    <citation type="journal article" date="2019" name="Commun. Biol.">
        <title>The bagworm genome reveals a unique fibroin gene that provides high tensile strength.</title>
        <authorList>
            <person name="Kono N."/>
            <person name="Nakamura H."/>
            <person name="Ohtoshi R."/>
            <person name="Tomita M."/>
            <person name="Numata K."/>
            <person name="Arakawa K."/>
        </authorList>
    </citation>
    <scope>NUCLEOTIDE SEQUENCE [LARGE SCALE GENOMIC DNA]</scope>
</reference>
<dbReference type="InterPro" id="IPR043502">
    <property type="entry name" value="DNA/RNA_pol_sf"/>
</dbReference>
<proteinExistence type="predicted"/>
<sequence length="403" mass="45270">MYYVVIFGRYFIQKRLELTLVKLSESNKMDGFYYHIHNILESNGLRTQGRIKSYSGLDAAHGPVVAHICFKLTLKPGKRKAWKANAILEAISKAHGMLTGYSKSGEQANSASSRVTTTCKPVKLPTIQQPKFSGVAHFIPHDGVLLESSTTAKLLEVFDASSPTTSGVSFNNIQMVDPTVQDKVLSILLCFRRHKYVLSADVEKMYRQIVVHPHDRHLQQIVWRDSPTDPLETFELNTIAYGTAGELYLGNTVCHDFYVDDLLTCGDDIDKIQSIRKKVESTFASAHMLLRKWRSNKCQRTTEPNQDCVDLNIGIADQSKTLGLSGYGAGTVRVRCGYGEDTVRVCCGYGTGTGTLRYATDLQQRLVASDHQSNHTICRQRCTEQRYWKPNKICQTPLSRNYS</sequence>
<dbReference type="GO" id="GO:0071897">
    <property type="term" value="P:DNA biosynthetic process"/>
    <property type="evidence" value="ECO:0007669"/>
    <property type="project" value="UniProtKB-ARBA"/>
</dbReference>
<name>A0A4C1Y1R8_EUMVA</name>
<dbReference type="EMBL" id="BGZK01001008">
    <property type="protein sequence ID" value="GBP68345.1"/>
    <property type="molecule type" value="Genomic_DNA"/>
</dbReference>
<evidence type="ECO:0000313" key="2">
    <source>
        <dbReference type="Proteomes" id="UP000299102"/>
    </source>
</evidence>
<protein>
    <recommendedName>
        <fullName evidence="3">Reverse transcriptase domain-containing protein</fullName>
    </recommendedName>
</protein>
<dbReference type="AlphaFoldDB" id="A0A4C1Y1R8"/>
<evidence type="ECO:0008006" key="3">
    <source>
        <dbReference type="Google" id="ProtNLM"/>
    </source>
</evidence>
<keyword evidence="2" id="KW-1185">Reference proteome</keyword>
<dbReference type="Proteomes" id="UP000299102">
    <property type="component" value="Unassembled WGS sequence"/>
</dbReference>
<dbReference type="STRING" id="151549.A0A4C1Y1R8"/>
<comment type="caution">
    <text evidence="1">The sequence shown here is derived from an EMBL/GenBank/DDBJ whole genome shotgun (WGS) entry which is preliminary data.</text>
</comment>